<sequence>MSDEDPQGLKRDLGPNSGSDESEKYSKIKSKLNNFVESSEVLLKVLKEAQGIHPFIARPPTVPILKTSVDFDSSSGVVIAFKAVIRLELERRENDDKVMFLLIKIQDMMGILVQLHVITPGTKAGNQPDTVENRLASLSVCVEIKVDIKKCGNWCDAYSKKRFLVKILERPIYELRLAEVGENIDGRQKELQFALAMFAADGVQTLKVGVPSAEEIVNMLSLFQMSRSPLERKLVDFVEPKGGAARCMEDRTLLEELIDMRRDRSSQQGTQQSKPTKLVSKRPGQILRGGADYETYIPVPALPSL</sequence>
<keyword evidence="3" id="KW-1185">Reference proteome</keyword>
<dbReference type="EMBL" id="JBBXMP010000021">
    <property type="protein sequence ID" value="KAL0068054.1"/>
    <property type="molecule type" value="Genomic_DNA"/>
</dbReference>
<reference evidence="2 3" key="1">
    <citation type="submission" date="2024-05" db="EMBL/GenBank/DDBJ databases">
        <title>A draft genome resource for the thread blight pathogen Marasmius tenuissimus strain MS-2.</title>
        <authorList>
            <person name="Yulfo-Soto G.E."/>
            <person name="Baruah I.K."/>
            <person name="Amoako-Attah I."/>
            <person name="Bukari Y."/>
            <person name="Meinhardt L.W."/>
            <person name="Bailey B.A."/>
            <person name="Cohen S.P."/>
        </authorList>
    </citation>
    <scope>NUCLEOTIDE SEQUENCE [LARGE SCALE GENOMIC DNA]</scope>
    <source>
        <strain evidence="2 3">MS-2</strain>
    </source>
</reference>
<gene>
    <name evidence="2" type="ORF">AAF712_004957</name>
</gene>
<evidence type="ECO:0000313" key="3">
    <source>
        <dbReference type="Proteomes" id="UP001437256"/>
    </source>
</evidence>
<name>A0ABR3A406_9AGAR</name>
<organism evidence="2 3">
    <name type="scientific">Marasmius tenuissimus</name>
    <dbReference type="NCBI Taxonomy" id="585030"/>
    <lineage>
        <taxon>Eukaryota</taxon>
        <taxon>Fungi</taxon>
        <taxon>Dikarya</taxon>
        <taxon>Basidiomycota</taxon>
        <taxon>Agaricomycotina</taxon>
        <taxon>Agaricomycetes</taxon>
        <taxon>Agaricomycetidae</taxon>
        <taxon>Agaricales</taxon>
        <taxon>Marasmiineae</taxon>
        <taxon>Marasmiaceae</taxon>
        <taxon>Marasmius</taxon>
    </lineage>
</organism>
<evidence type="ECO:0000256" key="1">
    <source>
        <dbReference type="SAM" id="MobiDB-lite"/>
    </source>
</evidence>
<evidence type="ECO:0000313" key="2">
    <source>
        <dbReference type="EMBL" id="KAL0068054.1"/>
    </source>
</evidence>
<comment type="caution">
    <text evidence="2">The sequence shown here is derived from an EMBL/GenBank/DDBJ whole genome shotgun (WGS) entry which is preliminary data.</text>
</comment>
<feature type="compositionally biased region" description="Polar residues" evidence="1">
    <location>
        <begin position="266"/>
        <end position="275"/>
    </location>
</feature>
<feature type="region of interest" description="Disordered" evidence="1">
    <location>
        <begin position="1"/>
        <end position="24"/>
    </location>
</feature>
<accession>A0ABR3A406</accession>
<protein>
    <submittedName>
        <fullName evidence="2">Uncharacterized protein</fullName>
    </submittedName>
</protein>
<proteinExistence type="predicted"/>
<feature type="region of interest" description="Disordered" evidence="1">
    <location>
        <begin position="261"/>
        <end position="284"/>
    </location>
</feature>
<dbReference type="Proteomes" id="UP001437256">
    <property type="component" value="Unassembled WGS sequence"/>
</dbReference>